<dbReference type="RefSeq" id="WP_172688733.1">
    <property type="nucleotide sequence ID" value="NZ_KX364409.1"/>
</dbReference>
<keyword evidence="1" id="KW-0614">Plasmid</keyword>
<accession>A0A1I9S223</accession>
<dbReference type="AlphaFoldDB" id="A0A1I9S223"/>
<organism evidence="1">
    <name type="scientific">Aeromonas salmonicida subsp. salmonicida</name>
    <dbReference type="NCBI Taxonomy" id="29491"/>
    <lineage>
        <taxon>Bacteria</taxon>
        <taxon>Pseudomonadati</taxon>
        <taxon>Pseudomonadota</taxon>
        <taxon>Gammaproteobacteria</taxon>
        <taxon>Aeromonadales</taxon>
        <taxon>Aeromonadaceae</taxon>
        <taxon>Aeromonas</taxon>
    </lineage>
</organism>
<sequence length="76" mass="8709">MKHSDSENIRRITNLFGLLINEMKAFNKADLSSLDNKERVIGNLLRQQVVIIERDITCAYERISILSSCLDEKVGE</sequence>
<dbReference type="EMBL" id="KX364409">
    <property type="protein sequence ID" value="AOZ60615.1"/>
    <property type="molecule type" value="Genomic_DNA"/>
</dbReference>
<evidence type="ECO:0000313" key="1">
    <source>
        <dbReference type="EMBL" id="AOZ60615.1"/>
    </source>
</evidence>
<name>A0A1I9S223_AERSS</name>
<geneLocation type="plasmid" evidence="1">
    <name>pAsa8</name>
</geneLocation>
<reference evidence="1" key="1">
    <citation type="journal article" date="2016" name="Sci. Rep.">
        <title>Diversity of antibiotic-resistance genes in Canadian isolates of Aeromonas salmonicida subsp. salmonicida: dominance of pSN254b and discovery of pAsa8.</title>
        <authorList>
            <person name="Trudel M.V."/>
            <person name="Vincent A.T."/>
            <person name="Attere S.A."/>
            <person name="Labbe M."/>
            <person name="Derome N."/>
            <person name="Culley A.I."/>
            <person name="Charette S.J."/>
        </authorList>
    </citation>
    <scope>NUCLEOTIDE SEQUENCE</scope>
    <source>
        <strain evidence="1">M16474-11</strain>
        <plasmid evidence="1">pAsa8</plasmid>
    </source>
</reference>
<proteinExistence type="predicted"/>
<dbReference type="EMBL" id="KX364409">
    <property type="protein sequence ID" value="AOZ60624.1"/>
    <property type="molecule type" value="Genomic_DNA"/>
</dbReference>
<protein>
    <submittedName>
        <fullName evidence="1">Uncharacterized protein</fullName>
    </submittedName>
</protein>